<gene>
    <name evidence="10" type="ORF">DYU11_11815</name>
</gene>
<name>A0A418MBA2_9BACT</name>
<evidence type="ECO:0000256" key="3">
    <source>
        <dbReference type="ARBA" id="ARBA00022448"/>
    </source>
</evidence>
<dbReference type="GO" id="GO:0015562">
    <property type="term" value="F:efflux transmembrane transporter activity"/>
    <property type="evidence" value="ECO:0007669"/>
    <property type="project" value="InterPro"/>
</dbReference>
<evidence type="ECO:0000313" key="10">
    <source>
        <dbReference type="EMBL" id="RIV23661.1"/>
    </source>
</evidence>
<dbReference type="GO" id="GO:0015288">
    <property type="term" value="F:porin activity"/>
    <property type="evidence" value="ECO:0007669"/>
    <property type="project" value="TreeGrafter"/>
</dbReference>
<evidence type="ECO:0000256" key="6">
    <source>
        <dbReference type="ARBA" id="ARBA00023136"/>
    </source>
</evidence>
<keyword evidence="4" id="KW-1134">Transmembrane beta strand</keyword>
<evidence type="ECO:0000256" key="2">
    <source>
        <dbReference type="ARBA" id="ARBA00007613"/>
    </source>
</evidence>
<comment type="similarity">
    <text evidence="2">Belongs to the outer membrane factor (OMF) (TC 1.B.17) family.</text>
</comment>
<proteinExistence type="inferred from homology"/>
<keyword evidence="6" id="KW-0472">Membrane</keyword>
<dbReference type="InterPro" id="IPR003423">
    <property type="entry name" value="OMP_efflux"/>
</dbReference>
<evidence type="ECO:0000256" key="7">
    <source>
        <dbReference type="ARBA" id="ARBA00023237"/>
    </source>
</evidence>
<dbReference type="InterPro" id="IPR051906">
    <property type="entry name" value="TolC-like"/>
</dbReference>
<comment type="subcellular location">
    <subcellularLocation>
        <location evidence="1">Cell outer membrane</location>
    </subcellularLocation>
</comment>
<keyword evidence="3" id="KW-0813">Transport</keyword>
<dbReference type="Pfam" id="PF02321">
    <property type="entry name" value="OEP"/>
    <property type="match status" value="2"/>
</dbReference>
<feature type="signal peptide" evidence="9">
    <location>
        <begin position="1"/>
        <end position="21"/>
    </location>
</feature>
<keyword evidence="9" id="KW-0732">Signal</keyword>
<reference evidence="10 11" key="1">
    <citation type="submission" date="2018-08" db="EMBL/GenBank/DDBJ databases">
        <title>Fibrisoma montanum sp. nov., isolated from Danxia mountain soil.</title>
        <authorList>
            <person name="Huang Y."/>
        </authorList>
    </citation>
    <scope>NUCLEOTIDE SEQUENCE [LARGE SCALE GENOMIC DNA]</scope>
    <source>
        <strain evidence="10 11">HYT19</strain>
    </source>
</reference>
<dbReference type="GO" id="GO:1990281">
    <property type="term" value="C:efflux pump complex"/>
    <property type="evidence" value="ECO:0007669"/>
    <property type="project" value="TreeGrafter"/>
</dbReference>
<dbReference type="Proteomes" id="UP000283523">
    <property type="component" value="Unassembled WGS sequence"/>
</dbReference>
<keyword evidence="7" id="KW-0998">Cell outer membrane</keyword>
<evidence type="ECO:0000313" key="11">
    <source>
        <dbReference type="Proteomes" id="UP000283523"/>
    </source>
</evidence>
<feature type="chain" id="PRO_5019332787" evidence="9">
    <location>
        <begin position="22"/>
        <end position="496"/>
    </location>
</feature>
<dbReference type="EMBL" id="QXED01000003">
    <property type="protein sequence ID" value="RIV23661.1"/>
    <property type="molecule type" value="Genomic_DNA"/>
</dbReference>
<keyword evidence="11" id="KW-1185">Reference proteome</keyword>
<dbReference type="GO" id="GO:0009279">
    <property type="term" value="C:cell outer membrane"/>
    <property type="evidence" value="ECO:0007669"/>
    <property type="project" value="UniProtKB-SubCell"/>
</dbReference>
<evidence type="ECO:0000256" key="1">
    <source>
        <dbReference type="ARBA" id="ARBA00004442"/>
    </source>
</evidence>
<dbReference type="AlphaFoldDB" id="A0A418MBA2"/>
<dbReference type="PANTHER" id="PTHR30026">
    <property type="entry name" value="OUTER MEMBRANE PROTEIN TOLC"/>
    <property type="match status" value="1"/>
</dbReference>
<feature type="coiled-coil region" evidence="8">
    <location>
        <begin position="419"/>
        <end position="477"/>
    </location>
</feature>
<dbReference type="OrthoDB" id="581172at2"/>
<sequence length="496" mass="55708">MNVRIIISLIVLGSLSGQVSAQMAVRPASATTVADAEPNPAVVFTAGDFFQAVLQHHPIVRQAALLSREAQQEVMQARGAFDPKLFSVYDRKEFGRSLYYDKWQSGLSVPVLPGGIDVKMTYDRNMGQYVNPEDRVPTSGLAALGVSVPIGQGLLIDARRTALRQAQLAVNLADADRLKLINKTLFDAAKAYWEWYLAYQQYQFVQEGYQLADTRFQAIRQRALLGDAATIDTTEALITAQDRLVQLRQAEVELQNNRLRLTAYLWNSTEEGANPQPIDMPETVVPQSPPGQLADELLLQQLLNRAAEQHPELLKLTAKGQQLAIEERFRRSLLQPQIALSASLLSRTPEPGIGYDWGSYYAFRADNHKIGVDLTFPLFLRKERGKLRQVQIKSQQNELERQQTGRNIANDVQSAWNELRALERQIAVQQQTVANQRTLLQAEQQKFDMGESSLFLVNSRETKLIDLQIKLEELRTKHQKAIAGLWYAAGTYVGAN</sequence>
<evidence type="ECO:0000256" key="4">
    <source>
        <dbReference type="ARBA" id="ARBA00022452"/>
    </source>
</evidence>
<dbReference type="RefSeq" id="WP_119667877.1">
    <property type="nucleotide sequence ID" value="NZ_QXED01000003.1"/>
</dbReference>
<evidence type="ECO:0000256" key="5">
    <source>
        <dbReference type="ARBA" id="ARBA00022692"/>
    </source>
</evidence>
<comment type="caution">
    <text evidence="10">The sequence shown here is derived from an EMBL/GenBank/DDBJ whole genome shotgun (WGS) entry which is preliminary data.</text>
</comment>
<protein>
    <submittedName>
        <fullName evidence="10">TolC family protein</fullName>
    </submittedName>
</protein>
<dbReference type="SUPFAM" id="SSF56954">
    <property type="entry name" value="Outer membrane efflux proteins (OEP)"/>
    <property type="match status" value="1"/>
</dbReference>
<accession>A0A418MBA2</accession>
<evidence type="ECO:0000256" key="9">
    <source>
        <dbReference type="SAM" id="SignalP"/>
    </source>
</evidence>
<dbReference type="Gene3D" id="1.20.1600.10">
    <property type="entry name" value="Outer membrane efflux proteins (OEP)"/>
    <property type="match status" value="1"/>
</dbReference>
<organism evidence="10 11">
    <name type="scientific">Fibrisoma montanum</name>
    <dbReference type="NCBI Taxonomy" id="2305895"/>
    <lineage>
        <taxon>Bacteria</taxon>
        <taxon>Pseudomonadati</taxon>
        <taxon>Bacteroidota</taxon>
        <taxon>Cytophagia</taxon>
        <taxon>Cytophagales</taxon>
        <taxon>Spirosomataceae</taxon>
        <taxon>Fibrisoma</taxon>
    </lineage>
</organism>
<dbReference type="PANTHER" id="PTHR30026:SF20">
    <property type="entry name" value="OUTER MEMBRANE PROTEIN TOLC"/>
    <property type="match status" value="1"/>
</dbReference>
<keyword evidence="5" id="KW-0812">Transmembrane</keyword>
<keyword evidence="8" id="KW-0175">Coiled coil</keyword>
<evidence type="ECO:0000256" key="8">
    <source>
        <dbReference type="SAM" id="Coils"/>
    </source>
</evidence>